<sequence>MSVLEAYGSGVSLATMGSTPPPSALHHPTGVHHQDPFYQHQAAAFYHHHHQTPHHYIHHHLHHHSGGGTPGVGDPSPHVYWANSRSTPCSSSPGTPTGSRGDESPGFDDPSPHYEPYPSSGVDGGSNSQYYTTVTTGADGMPVRVVKRRTCANKKERKRTQSINNAFADLRDCIPNVPADTKLSKIKTLRLATSYIGYLMTVLESDDPGAGEVGFRAELVHSGGGRRATVERPAMDRRTTTDNSMFSLHLFPVIEGAERWRGSHYREPNHPCKLIISVSSNHATHNLWTPPLNERNYALTWQLYDPAPAGREMTARIATNMKSSGVVQVV</sequence>
<evidence type="ECO:0000259" key="7">
    <source>
        <dbReference type="PROSITE" id="PS50888"/>
    </source>
</evidence>
<dbReference type="GO" id="GO:0005634">
    <property type="term" value="C:nucleus"/>
    <property type="evidence" value="ECO:0007669"/>
    <property type="project" value="UniProtKB-SubCell"/>
</dbReference>
<dbReference type="EMBL" id="OD001074">
    <property type="protein sequence ID" value="CAD7400518.1"/>
    <property type="molecule type" value="Genomic_DNA"/>
</dbReference>
<evidence type="ECO:0000256" key="4">
    <source>
        <dbReference type="ARBA" id="ARBA00023163"/>
    </source>
</evidence>
<keyword evidence="5" id="KW-0539">Nucleus</keyword>
<dbReference type="InterPro" id="IPR050283">
    <property type="entry name" value="E-box_TF_Regulators"/>
</dbReference>
<dbReference type="FunFam" id="4.10.280.10:FF:000010">
    <property type="entry name" value="Scleraxis bHLH transcription factor"/>
    <property type="match status" value="1"/>
</dbReference>
<evidence type="ECO:0000256" key="1">
    <source>
        <dbReference type="ARBA" id="ARBA00004123"/>
    </source>
</evidence>
<feature type="compositionally biased region" description="Basic residues" evidence="6">
    <location>
        <begin position="53"/>
        <end position="65"/>
    </location>
</feature>
<dbReference type="AlphaFoldDB" id="A0A7R9CQ03"/>
<dbReference type="GO" id="GO:0046983">
    <property type="term" value="F:protein dimerization activity"/>
    <property type="evidence" value="ECO:0007669"/>
    <property type="project" value="InterPro"/>
</dbReference>
<dbReference type="InterPro" id="IPR036638">
    <property type="entry name" value="HLH_DNA-bd_sf"/>
</dbReference>
<keyword evidence="3" id="KW-0238">DNA-binding</keyword>
<dbReference type="GO" id="GO:0000977">
    <property type="term" value="F:RNA polymerase II transcription regulatory region sequence-specific DNA binding"/>
    <property type="evidence" value="ECO:0007669"/>
    <property type="project" value="TreeGrafter"/>
</dbReference>
<feature type="region of interest" description="Disordered" evidence="6">
    <location>
        <begin position="53"/>
        <end position="134"/>
    </location>
</feature>
<dbReference type="PANTHER" id="PTHR23349">
    <property type="entry name" value="BASIC HELIX-LOOP-HELIX TRANSCRIPTION FACTOR, TWIST"/>
    <property type="match status" value="1"/>
</dbReference>
<dbReference type="CDD" id="cd11466">
    <property type="entry name" value="bHLH_TS_HAND"/>
    <property type="match status" value="1"/>
</dbReference>
<dbReference type="GO" id="GO:0000981">
    <property type="term" value="F:DNA-binding transcription factor activity, RNA polymerase II-specific"/>
    <property type="evidence" value="ECO:0007669"/>
    <property type="project" value="TreeGrafter"/>
</dbReference>
<comment type="subcellular location">
    <subcellularLocation>
        <location evidence="1">Nucleus</location>
    </subcellularLocation>
</comment>
<evidence type="ECO:0000256" key="5">
    <source>
        <dbReference type="ARBA" id="ARBA00023242"/>
    </source>
</evidence>
<dbReference type="PANTHER" id="PTHR23349:SF68">
    <property type="entry name" value="FI14601P"/>
    <property type="match status" value="1"/>
</dbReference>
<accession>A0A7R9CQ03</accession>
<proteinExistence type="predicted"/>
<dbReference type="SUPFAM" id="SSF47459">
    <property type="entry name" value="HLH, helix-loop-helix DNA-binding domain"/>
    <property type="match status" value="1"/>
</dbReference>
<dbReference type="SMART" id="SM00353">
    <property type="entry name" value="HLH"/>
    <property type="match status" value="1"/>
</dbReference>
<feature type="compositionally biased region" description="Low complexity" evidence="6">
    <location>
        <begin position="84"/>
        <end position="99"/>
    </location>
</feature>
<name>A0A7R9CQ03_TIMPO</name>
<organism evidence="8">
    <name type="scientific">Timema poppense</name>
    <name type="common">Walking stick</name>
    <dbReference type="NCBI Taxonomy" id="170557"/>
    <lineage>
        <taxon>Eukaryota</taxon>
        <taxon>Metazoa</taxon>
        <taxon>Ecdysozoa</taxon>
        <taxon>Arthropoda</taxon>
        <taxon>Hexapoda</taxon>
        <taxon>Insecta</taxon>
        <taxon>Pterygota</taxon>
        <taxon>Neoptera</taxon>
        <taxon>Polyneoptera</taxon>
        <taxon>Phasmatodea</taxon>
        <taxon>Timematodea</taxon>
        <taxon>Timematoidea</taxon>
        <taxon>Timematidae</taxon>
        <taxon>Timema</taxon>
    </lineage>
</organism>
<protein>
    <recommendedName>
        <fullName evidence="7">BHLH domain-containing protein</fullName>
    </recommendedName>
</protein>
<dbReference type="PROSITE" id="PS50888">
    <property type="entry name" value="BHLH"/>
    <property type="match status" value="1"/>
</dbReference>
<evidence type="ECO:0000313" key="8">
    <source>
        <dbReference type="EMBL" id="CAD7400518.1"/>
    </source>
</evidence>
<gene>
    <name evidence="8" type="ORF">TPSB3V08_LOCUS2646</name>
</gene>
<dbReference type="Gene3D" id="4.10.280.10">
    <property type="entry name" value="Helix-loop-helix DNA-binding domain"/>
    <property type="match status" value="1"/>
</dbReference>
<feature type="region of interest" description="Disordered" evidence="6">
    <location>
        <begin position="14"/>
        <end position="33"/>
    </location>
</feature>
<feature type="domain" description="BHLH" evidence="7">
    <location>
        <begin position="147"/>
        <end position="199"/>
    </location>
</feature>
<evidence type="ECO:0000256" key="6">
    <source>
        <dbReference type="SAM" id="MobiDB-lite"/>
    </source>
</evidence>
<dbReference type="GO" id="GO:0032502">
    <property type="term" value="P:developmental process"/>
    <property type="evidence" value="ECO:0007669"/>
    <property type="project" value="TreeGrafter"/>
</dbReference>
<dbReference type="InterPro" id="IPR011598">
    <property type="entry name" value="bHLH_dom"/>
</dbReference>
<keyword evidence="2" id="KW-0805">Transcription regulation</keyword>
<feature type="compositionally biased region" description="Polar residues" evidence="6">
    <location>
        <begin position="125"/>
        <end position="134"/>
    </location>
</feature>
<reference evidence="8" key="1">
    <citation type="submission" date="2020-11" db="EMBL/GenBank/DDBJ databases">
        <authorList>
            <person name="Tran Van P."/>
        </authorList>
    </citation>
    <scope>NUCLEOTIDE SEQUENCE</scope>
</reference>
<evidence type="ECO:0000256" key="2">
    <source>
        <dbReference type="ARBA" id="ARBA00023015"/>
    </source>
</evidence>
<evidence type="ECO:0000256" key="3">
    <source>
        <dbReference type="ARBA" id="ARBA00023125"/>
    </source>
</evidence>
<keyword evidence="4" id="KW-0804">Transcription</keyword>
<dbReference type="Pfam" id="PF00010">
    <property type="entry name" value="HLH"/>
    <property type="match status" value="1"/>
</dbReference>